<sequence length="230" mass="25156">MSAMQGALSAAERSMRSVFVGNIPYEATEEQLKDIFSEVGPVVSFRLVYDRETGKPKGYGFCEYKDQEMALSAMRNLNGYELNGRALRVDNAASEKSKEELKNLQASLGGPPVESPFGPDVSPDKAPDVIAKIMCSLPPEQLYDLMTQMKQCLENNPNEARTLLVQNPQLTYALLQAQVIMRIVDPETAMGMLHGTNAQATTAGLLPTPDVKPFLPTPDVKPMVPPTQPV</sequence>
<keyword evidence="1 2" id="KW-0694">RNA-binding</keyword>
<dbReference type="InterPro" id="IPR012677">
    <property type="entry name" value="Nucleotide-bd_a/b_plait_sf"/>
</dbReference>
<dbReference type="PROSITE" id="PS50102">
    <property type="entry name" value="RRM"/>
    <property type="match status" value="1"/>
</dbReference>
<dbReference type="InterPro" id="IPR025742">
    <property type="entry name" value="CSTF2_hinge"/>
</dbReference>
<feature type="domain" description="RRM" evidence="3">
    <location>
        <begin position="16"/>
        <end position="94"/>
    </location>
</feature>
<dbReference type="GO" id="GO:0005847">
    <property type="term" value="C:mRNA cleavage and polyadenylation specificity factor complex"/>
    <property type="evidence" value="ECO:0007669"/>
    <property type="project" value="TreeGrafter"/>
</dbReference>
<dbReference type="EMBL" id="KK112287">
    <property type="protein sequence ID" value="KFM57261.1"/>
    <property type="molecule type" value="Genomic_DNA"/>
</dbReference>
<protein>
    <submittedName>
        <fullName evidence="4">Cleavage stimulation factor subunit 2</fullName>
    </submittedName>
</protein>
<evidence type="ECO:0000313" key="5">
    <source>
        <dbReference type="Proteomes" id="UP000054359"/>
    </source>
</evidence>
<name>A0A087SWM2_STEMI</name>
<dbReference type="Gene3D" id="1.25.40.630">
    <property type="match status" value="1"/>
</dbReference>
<organism evidence="4 5">
    <name type="scientific">Stegodyphus mimosarum</name>
    <name type="common">African social velvet spider</name>
    <dbReference type="NCBI Taxonomy" id="407821"/>
    <lineage>
        <taxon>Eukaryota</taxon>
        <taxon>Metazoa</taxon>
        <taxon>Ecdysozoa</taxon>
        <taxon>Arthropoda</taxon>
        <taxon>Chelicerata</taxon>
        <taxon>Arachnida</taxon>
        <taxon>Araneae</taxon>
        <taxon>Araneomorphae</taxon>
        <taxon>Entelegynae</taxon>
        <taxon>Eresoidea</taxon>
        <taxon>Eresidae</taxon>
        <taxon>Stegodyphus</taxon>
    </lineage>
</organism>
<dbReference type="Proteomes" id="UP000054359">
    <property type="component" value="Unassembled WGS sequence"/>
</dbReference>
<proteinExistence type="predicted"/>
<dbReference type="FunFam" id="1.25.40.630:FF:000001">
    <property type="entry name" value="Cleavage stimulation factor subunit 2"/>
    <property type="match status" value="1"/>
</dbReference>
<feature type="non-terminal residue" evidence="4">
    <location>
        <position position="230"/>
    </location>
</feature>
<dbReference type="Gene3D" id="3.30.70.330">
    <property type="match status" value="1"/>
</dbReference>
<keyword evidence="5" id="KW-1185">Reference proteome</keyword>
<dbReference type="OMA" id="VSFRMVY"/>
<dbReference type="SUPFAM" id="SSF54928">
    <property type="entry name" value="RNA-binding domain, RBD"/>
    <property type="match status" value="1"/>
</dbReference>
<dbReference type="OrthoDB" id="272703at2759"/>
<dbReference type="CDD" id="cd12671">
    <property type="entry name" value="RRM_CSTF2_CSTF2T"/>
    <property type="match status" value="1"/>
</dbReference>
<dbReference type="AlphaFoldDB" id="A0A087SWM2"/>
<dbReference type="PANTHER" id="PTHR45735:SF2">
    <property type="entry name" value="CLEAVAGE STIMULATION FACTOR SUBUNIT 2"/>
    <property type="match status" value="1"/>
</dbReference>
<dbReference type="SMART" id="SM00360">
    <property type="entry name" value="RRM"/>
    <property type="match status" value="1"/>
</dbReference>
<dbReference type="InterPro" id="IPR000504">
    <property type="entry name" value="RRM_dom"/>
</dbReference>
<dbReference type="InterPro" id="IPR035979">
    <property type="entry name" value="RBD_domain_sf"/>
</dbReference>
<gene>
    <name evidence="4" type="ORF">X975_26091</name>
</gene>
<accession>A0A087SWM2</accession>
<dbReference type="STRING" id="407821.A0A087SWM2"/>
<dbReference type="FunFam" id="3.30.70.330:FF:000061">
    <property type="entry name" value="cleavage stimulation factor subunit 2 isoform X1"/>
    <property type="match status" value="1"/>
</dbReference>
<dbReference type="PANTHER" id="PTHR45735">
    <property type="entry name" value="CLEAVAGE STIMULATION FACTOR SUBUNIT 2"/>
    <property type="match status" value="1"/>
</dbReference>
<evidence type="ECO:0000313" key="4">
    <source>
        <dbReference type="EMBL" id="KFM57261.1"/>
    </source>
</evidence>
<dbReference type="GO" id="GO:0003729">
    <property type="term" value="F:mRNA binding"/>
    <property type="evidence" value="ECO:0007669"/>
    <property type="project" value="TreeGrafter"/>
</dbReference>
<dbReference type="Pfam" id="PF00076">
    <property type="entry name" value="RRM_1"/>
    <property type="match status" value="1"/>
</dbReference>
<dbReference type="Pfam" id="PF14327">
    <property type="entry name" value="CSTF2_hinge"/>
    <property type="match status" value="1"/>
</dbReference>
<evidence type="ECO:0000256" key="1">
    <source>
        <dbReference type="ARBA" id="ARBA00022884"/>
    </source>
</evidence>
<reference evidence="4 5" key="1">
    <citation type="submission" date="2013-11" db="EMBL/GenBank/DDBJ databases">
        <title>Genome sequencing of Stegodyphus mimosarum.</title>
        <authorList>
            <person name="Bechsgaard J."/>
        </authorList>
    </citation>
    <scope>NUCLEOTIDE SEQUENCE [LARGE SCALE GENOMIC DNA]</scope>
</reference>
<evidence type="ECO:0000256" key="2">
    <source>
        <dbReference type="PROSITE-ProRule" id="PRU00176"/>
    </source>
</evidence>
<evidence type="ECO:0000259" key="3">
    <source>
        <dbReference type="PROSITE" id="PS50102"/>
    </source>
</evidence>